<dbReference type="OrthoDB" id="1920785at2759"/>
<accession>A0A1S4AYK8</accession>
<protein>
    <submittedName>
        <fullName evidence="2">Uncharacterized protein LOC107802725</fullName>
    </submittedName>
    <submittedName>
        <fullName evidence="2">Uncharacterized protein isoform X1</fullName>
    </submittedName>
</protein>
<reference evidence="2" key="2">
    <citation type="submission" date="2025-08" db="UniProtKB">
        <authorList>
            <consortium name="RefSeq"/>
        </authorList>
    </citation>
    <scope>IDENTIFICATION</scope>
    <source>
        <tissue evidence="2">Leaf</tissue>
    </source>
</reference>
<dbReference type="PANTHER" id="PTHR33593">
    <property type="entry name" value="DUF1442 FAMILY PROTEIN"/>
    <property type="match status" value="1"/>
</dbReference>
<sequence length="226" mass="24545">MDCWSAENATNAFLKTLKMGERGKAPDVTEFISAMAAGNNAQLMVMACSGHPGSALLGLVAAAHQTGGRVICILRRQQDMHAAKKALLGDYANFVEFVIGEDVKTLLVSNYEGADFVLIDCKLEDFQEVFEAAQQGVCTVKGAFIVGYNALNEGPKLGFDHKGYFLPIGEGLLISKITVSEGKKIVGGKRSHWVVEVDECSGEEHVYRVRTSPIRYKDLKMAGHMS</sequence>
<dbReference type="InterPro" id="IPR009902">
    <property type="entry name" value="DUF1442"/>
</dbReference>
<dbReference type="KEGG" id="nta:107802725"/>
<gene>
    <name evidence="2" type="primary">LOC107802725</name>
</gene>
<dbReference type="PANTHER" id="PTHR33593:SF17">
    <property type="entry name" value="DUF1442 FAMILY PROTEIN"/>
    <property type="match status" value="1"/>
</dbReference>
<dbReference type="PaxDb" id="4097-A0A1S4AYK8"/>
<dbReference type="OMA" id="ANWSPEN"/>
<dbReference type="Pfam" id="PF07279">
    <property type="entry name" value="DUF1442"/>
    <property type="match status" value="1"/>
</dbReference>
<dbReference type="Proteomes" id="UP000790787">
    <property type="component" value="Chromosome 7"/>
</dbReference>
<dbReference type="AlphaFoldDB" id="A0A1S4AYK8"/>
<evidence type="ECO:0000313" key="2">
    <source>
        <dbReference type="RefSeq" id="XP_016481762.1"/>
    </source>
</evidence>
<name>A0A1S4AYK8_TOBAC</name>
<reference evidence="1" key="1">
    <citation type="journal article" date="2014" name="Nat. Commun.">
        <title>The tobacco genome sequence and its comparison with those of tomato and potato.</title>
        <authorList>
            <person name="Sierro N."/>
            <person name="Battey J.N."/>
            <person name="Ouadi S."/>
            <person name="Bakaher N."/>
            <person name="Bovet L."/>
            <person name="Willig A."/>
            <person name="Goepfert S."/>
            <person name="Peitsch M.C."/>
            <person name="Ivanov N.V."/>
        </authorList>
    </citation>
    <scope>NUCLEOTIDE SEQUENCE [LARGE SCALE GENOMIC DNA]</scope>
</reference>
<organism evidence="1 2">
    <name type="scientific">Nicotiana tabacum</name>
    <name type="common">Common tobacco</name>
    <dbReference type="NCBI Taxonomy" id="4097"/>
    <lineage>
        <taxon>Eukaryota</taxon>
        <taxon>Viridiplantae</taxon>
        <taxon>Streptophyta</taxon>
        <taxon>Embryophyta</taxon>
        <taxon>Tracheophyta</taxon>
        <taxon>Spermatophyta</taxon>
        <taxon>Magnoliopsida</taxon>
        <taxon>eudicotyledons</taxon>
        <taxon>Gunneridae</taxon>
        <taxon>Pentapetalae</taxon>
        <taxon>asterids</taxon>
        <taxon>lamiids</taxon>
        <taxon>Solanales</taxon>
        <taxon>Solanaceae</taxon>
        <taxon>Nicotianoideae</taxon>
        <taxon>Nicotianeae</taxon>
        <taxon>Nicotiana</taxon>
    </lineage>
</organism>
<dbReference type="InterPro" id="IPR029063">
    <property type="entry name" value="SAM-dependent_MTases_sf"/>
</dbReference>
<proteinExistence type="predicted"/>
<dbReference type="GeneID" id="107802725"/>
<dbReference type="Gene3D" id="3.40.50.150">
    <property type="entry name" value="Vaccinia Virus protein VP39"/>
    <property type="match status" value="1"/>
</dbReference>
<dbReference type="RefSeq" id="XP_016481762.1">
    <property type="nucleotide sequence ID" value="XM_016626276.2"/>
</dbReference>
<keyword evidence="1" id="KW-1185">Reference proteome</keyword>
<dbReference type="STRING" id="4097.A0A1S4AYK8"/>
<evidence type="ECO:0000313" key="1">
    <source>
        <dbReference type="Proteomes" id="UP000790787"/>
    </source>
</evidence>
<dbReference type="RefSeq" id="XP_016481762.1">
    <property type="nucleotide sequence ID" value="XM_016626276.1"/>
</dbReference>